<evidence type="ECO:0000313" key="3">
    <source>
        <dbReference type="Proteomes" id="UP000298652"/>
    </source>
</evidence>
<sequence length="111" mass="12478">MATASYPVPLVFLTILLPVLLPAVISSSPSPSVTHVNGSYTDLTAVLAFKSLLSDPLRILADSWTSNVSFCRWVAYTRLWPQRNLPCDDHQYSSLRTSWQHPRRLHTISVQ</sequence>
<organism evidence="2 3">
    <name type="scientific">Setaria viridis</name>
    <name type="common">Green bristlegrass</name>
    <name type="synonym">Setaria italica subsp. viridis</name>
    <dbReference type="NCBI Taxonomy" id="4556"/>
    <lineage>
        <taxon>Eukaryota</taxon>
        <taxon>Viridiplantae</taxon>
        <taxon>Streptophyta</taxon>
        <taxon>Embryophyta</taxon>
        <taxon>Tracheophyta</taxon>
        <taxon>Spermatophyta</taxon>
        <taxon>Magnoliopsida</taxon>
        <taxon>Liliopsida</taxon>
        <taxon>Poales</taxon>
        <taxon>Poaceae</taxon>
        <taxon>PACMAD clade</taxon>
        <taxon>Panicoideae</taxon>
        <taxon>Panicodae</taxon>
        <taxon>Paniceae</taxon>
        <taxon>Cenchrinae</taxon>
        <taxon>Setaria</taxon>
    </lineage>
</organism>
<accession>A0A4U6TFW7</accession>
<reference evidence="2" key="1">
    <citation type="submission" date="2019-03" db="EMBL/GenBank/DDBJ databases">
        <title>WGS assembly of Setaria viridis.</title>
        <authorList>
            <person name="Huang P."/>
            <person name="Jenkins J."/>
            <person name="Grimwood J."/>
            <person name="Barry K."/>
            <person name="Healey A."/>
            <person name="Mamidi S."/>
            <person name="Sreedasyam A."/>
            <person name="Shu S."/>
            <person name="Feldman M."/>
            <person name="Wu J."/>
            <person name="Yu Y."/>
            <person name="Chen C."/>
            <person name="Johnson J."/>
            <person name="Rokhsar D."/>
            <person name="Baxter I."/>
            <person name="Schmutz J."/>
            <person name="Brutnell T."/>
            <person name="Kellogg E."/>
        </authorList>
    </citation>
    <scope>NUCLEOTIDE SEQUENCE [LARGE SCALE GENOMIC DNA]</scope>
</reference>
<gene>
    <name evidence="2" type="ORF">SEVIR_8G160000v2</name>
</gene>
<proteinExistence type="predicted"/>
<dbReference type="Gramene" id="TKW01148">
    <property type="protein sequence ID" value="TKW01148"/>
    <property type="gene ID" value="SEVIR_8G160000v2"/>
</dbReference>
<keyword evidence="1" id="KW-0732">Signal</keyword>
<dbReference type="EMBL" id="CM016559">
    <property type="protein sequence ID" value="TKW01148.1"/>
    <property type="molecule type" value="Genomic_DNA"/>
</dbReference>
<protein>
    <recommendedName>
        <fullName evidence="4">Leucine-rich repeat-containing N-terminal plant-type domain-containing protein</fullName>
    </recommendedName>
</protein>
<dbReference type="Proteomes" id="UP000298652">
    <property type="component" value="Chromosome 8"/>
</dbReference>
<evidence type="ECO:0000313" key="2">
    <source>
        <dbReference type="EMBL" id="TKW01148.1"/>
    </source>
</evidence>
<evidence type="ECO:0000256" key="1">
    <source>
        <dbReference type="SAM" id="SignalP"/>
    </source>
</evidence>
<keyword evidence="3" id="KW-1185">Reference proteome</keyword>
<name>A0A4U6TFW7_SETVI</name>
<evidence type="ECO:0008006" key="4">
    <source>
        <dbReference type="Google" id="ProtNLM"/>
    </source>
</evidence>
<feature type="signal peptide" evidence="1">
    <location>
        <begin position="1"/>
        <end position="27"/>
    </location>
</feature>
<feature type="chain" id="PRO_5020801257" description="Leucine-rich repeat-containing N-terminal plant-type domain-containing protein" evidence="1">
    <location>
        <begin position="28"/>
        <end position="111"/>
    </location>
</feature>
<dbReference type="AlphaFoldDB" id="A0A4U6TFW7"/>